<dbReference type="Gene3D" id="1.20.1250.20">
    <property type="entry name" value="MFS general substrate transporter like domains"/>
    <property type="match status" value="1"/>
</dbReference>
<dbReference type="InterPro" id="IPR003663">
    <property type="entry name" value="Sugar/inositol_transpt"/>
</dbReference>
<dbReference type="InterPro" id="IPR005829">
    <property type="entry name" value="Sugar_transporter_CS"/>
</dbReference>
<evidence type="ECO:0000256" key="7">
    <source>
        <dbReference type="ARBA" id="ARBA00049119"/>
    </source>
</evidence>
<comment type="catalytic activity">
    <reaction evidence="7">
        <text>myo-inositol(out) + H(+)(out) = myo-inositol(in) + H(+)(in)</text>
        <dbReference type="Rhea" id="RHEA:60364"/>
        <dbReference type="ChEBI" id="CHEBI:15378"/>
        <dbReference type="ChEBI" id="CHEBI:17268"/>
    </reaction>
</comment>
<proteinExistence type="inferred from homology"/>
<dbReference type="InterPro" id="IPR050360">
    <property type="entry name" value="MFS_Sugar_Transporters"/>
</dbReference>
<dbReference type="NCBIfam" id="TIGR00879">
    <property type="entry name" value="SP"/>
    <property type="match status" value="1"/>
</dbReference>
<protein>
    <submittedName>
        <fullName evidence="11">General substrate transporter</fullName>
    </submittedName>
</protein>
<dbReference type="SUPFAM" id="SSF103473">
    <property type="entry name" value="MFS general substrate transporter"/>
    <property type="match status" value="1"/>
</dbReference>
<dbReference type="InterPro" id="IPR020846">
    <property type="entry name" value="MFS_dom"/>
</dbReference>
<evidence type="ECO:0000256" key="8">
    <source>
        <dbReference type="RuleBase" id="RU003346"/>
    </source>
</evidence>
<dbReference type="Pfam" id="PF00083">
    <property type="entry name" value="Sugar_tr"/>
    <property type="match status" value="1"/>
</dbReference>
<gene>
    <name evidence="11" type="ORF">CALVIDRAFT_481811</name>
</gene>
<evidence type="ECO:0000256" key="1">
    <source>
        <dbReference type="ARBA" id="ARBA00004141"/>
    </source>
</evidence>
<comment type="subcellular location">
    <subcellularLocation>
        <location evidence="1">Membrane</location>
        <topology evidence="1">Multi-pass membrane protein</topology>
    </subcellularLocation>
</comment>
<dbReference type="PRINTS" id="PR00171">
    <property type="entry name" value="SUGRTRNSPORT"/>
</dbReference>
<feature type="transmembrane region" description="Helical" evidence="9">
    <location>
        <begin position="381"/>
        <end position="401"/>
    </location>
</feature>
<keyword evidence="6 9" id="KW-0472">Membrane</keyword>
<feature type="domain" description="Major facilitator superfamily (MFS) profile" evidence="10">
    <location>
        <begin position="38"/>
        <end position="503"/>
    </location>
</feature>
<feature type="transmembrane region" description="Helical" evidence="9">
    <location>
        <begin position="134"/>
        <end position="154"/>
    </location>
</feature>
<accession>A0A167LXN9</accession>
<evidence type="ECO:0000256" key="9">
    <source>
        <dbReference type="SAM" id="Phobius"/>
    </source>
</evidence>
<dbReference type="FunFam" id="1.20.1250.20:FF:000026">
    <property type="entry name" value="MFS quinate transporter QutD"/>
    <property type="match status" value="1"/>
</dbReference>
<evidence type="ECO:0000313" key="12">
    <source>
        <dbReference type="Proteomes" id="UP000076738"/>
    </source>
</evidence>
<dbReference type="InterPro" id="IPR005828">
    <property type="entry name" value="MFS_sugar_transport-like"/>
</dbReference>
<keyword evidence="4 9" id="KW-0812">Transmembrane</keyword>
<evidence type="ECO:0000256" key="4">
    <source>
        <dbReference type="ARBA" id="ARBA00022692"/>
    </source>
</evidence>
<keyword evidence="12" id="KW-1185">Reference proteome</keyword>
<sequence>MAGGGAIGGHSQAAARRLALAGKGGWAGLLHNGRVFAIAIFASLGGLLYGYNQGVFSSVLTMYSFDQRMASAVDNPGTKGWLVSILELGAWFGVLNTGYICDRLSRKWTIFCAVVVFCIGVVVQTCAYQPSSIYGGRFITGMGVGSLSMAVPLYNAELAPPEVRGSLVALQQLAITFGIMVSFWIDYGTNYIGGTGSTQSEAAWRLPLALQLVPALILGSGILFMPYSPRWLISKGRDDEALVVLSHARRLAPNHELVQIEYLEIRAQVIFEKEISQEMFPQYQSGSFRDDLLLGIHSYWSLVANRVILRRTAVGTITMFFQQWTGVNAILYYAPSIFASLGLTGNTVGLLATGVVGIVMWLATIPAVIWVDDLGRKPVLISGAFLMGACHIIIAILTALYQSDWGAHVAAGWAACALVWVFAAGFGYSWGPCAWIIVAEVYPLSIRGKGMSIAASSNWMNNFIVGQVTPTMMTNITYGTFLFFGIFSLLGGVYIWFFVPETKGLTLEEIDEAFGDTSGTAVKDQERQAAIASRIGLDALIEGRGSGSSDFLDQEKKVDNV</sequence>
<organism evidence="11 12">
    <name type="scientific">Calocera viscosa (strain TUFC12733)</name>
    <dbReference type="NCBI Taxonomy" id="1330018"/>
    <lineage>
        <taxon>Eukaryota</taxon>
        <taxon>Fungi</taxon>
        <taxon>Dikarya</taxon>
        <taxon>Basidiomycota</taxon>
        <taxon>Agaricomycotina</taxon>
        <taxon>Dacrymycetes</taxon>
        <taxon>Dacrymycetales</taxon>
        <taxon>Dacrymycetaceae</taxon>
        <taxon>Calocera</taxon>
    </lineage>
</organism>
<evidence type="ECO:0000256" key="5">
    <source>
        <dbReference type="ARBA" id="ARBA00022989"/>
    </source>
</evidence>
<feature type="transmembrane region" description="Helical" evidence="9">
    <location>
        <begin position="166"/>
        <end position="185"/>
    </location>
</feature>
<evidence type="ECO:0000256" key="3">
    <source>
        <dbReference type="ARBA" id="ARBA00022448"/>
    </source>
</evidence>
<dbReference type="GO" id="GO:0016020">
    <property type="term" value="C:membrane"/>
    <property type="evidence" value="ECO:0007669"/>
    <property type="project" value="UniProtKB-SubCell"/>
</dbReference>
<evidence type="ECO:0000259" key="10">
    <source>
        <dbReference type="PROSITE" id="PS50850"/>
    </source>
</evidence>
<dbReference type="PROSITE" id="PS50850">
    <property type="entry name" value="MFS"/>
    <property type="match status" value="1"/>
</dbReference>
<feature type="transmembrane region" description="Helical" evidence="9">
    <location>
        <begin position="476"/>
        <end position="499"/>
    </location>
</feature>
<dbReference type="InterPro" id="IPR036259">
    <property type="entry name" value="MFS_trans_sf"/>
</dbReference>
<dbReference type="GO" id="GO:0005351">
    <property type="term" value="F:carbohydrate:proton symporter activity"/>
    <property type="evidence" value="ECO:0007669"/>
    <property type="project" value="TreeGrafter"/>
</dbReference>
<reference evidence="11 12" key="1">
    <citation type="journal article" date="2016" name="Mol. Biol. Evol.">
        <title>Comparative Genomics of Early-Diverging Mushroom-Forming Fungi Provides Insights into the Origins of Lignocellulose Decay Capabilities.</title>
        <authorList>
            <person name="Nagy L.G."/>
            <person name="Riley R."/>
            <person name="Tritt A."/>
            <person name="Adam C."/>
            <person name="Daum C."/>
            <person name="Floudas D."/>
            <person name="Sun H."/>
            <person name="Yadav J.S."/>
            <person name="Pangilinan J."/>
            <person name="Larsson K.H."/>
            <person name="Matsuura K."/>
            <person name="Barry K."/>
            <person name="Labutti K."/>
            <person name="Kuo R."/>
            <person name="Ohm R.A."/>
            <person name="Bhattacharya S.S."/>
            <person name="Shirouzu T."/>
            <person name="Yoshinaga Y."/>
            <person name="Martin F.M."/>
            <person name="Grigoriev I.V."/>
            <person name="Hibbett D.S."/>
        </authorList>
    </citation>
    <scope>NUCLEOTIDE SEQUENCE [LARGE SCALE GENOMIC DNA]</scope>
    <source>
        <strain evidence="11 12">TUFC12733</strain>
    </source>
</reference>
<dbReference type="PANTHER" id="PTHR48022:SF20">
    <property type="entry name" value="MAJOR FACILITATOR SUPERFAMILY (MFS) PROFILE DOMAIN-CONTAINING PROTEIN-RELATED"/>
    <property type="match status" value="1"/>
</dbReference>
<feature type="transmembrane region" description="Helical" evidence="9">
    <location>
        <begin position="108"/>
        <end position="128"/>
    </location>
</feature>
<keyword evidence="5 9" id="KW-1133">Transmembrane helix</keyword>
<dbReference type="PANTHER" id="PTHR48022">
    <property type="entry name" value="PLASTIDIC GLUCOSE TRANSPORTER 4"/>
    <property type="match status" value="1"/>
</dbReference>
<comment type="similarity">
    <text evidence="2 8">Belongs to the major facilitator superfamily. Sugar transporter (TC 2.A.1.1) family.</text>
</comment>
<dbReference type="AlphaFoldDB" id="A0A167LXN9"/>
<keyword evidence="3 8" id="KW-0813">Transport</keyword>
<name>A0A167LXN9_CALVF</name>
<dbReference type="Proteomes" id="UP000076738">
    <property type="component" value="Unassembled WGS sequence"/>
</dbReference>
<evidence type="ECO:0000256" key="2">
    <source>
        <dbReference type="ARBA" id="ARBA00010992"/>
    </source>
</evidence>
<dbReference type="EMBL" id="KV417285">
    <property type="protein sequence ID" value="KZO96136.1"/>
    <property type="molecule type" value="Genomic_DNA"/>
</dbReference>
<feature type="transmembrane region" description="Helical" evidence="9">
    <location>
        <begin position="35"/>
        <end position="60"/>
    </location>
</feature>
<feature type="transmembrane region" description="Helical" evidence="9">
    <location>
        <begin position="413"/>
        <end position="438"/>
    </location>
</feature>
<feature type="transmembrane region" description="Helical" evidence="9">
    <location>
        <begin position="205"/>
        <end position="227"/>
    </location>
</feature>
<dbReference type="OrthoDB" id="8120565at2759"/>
<feature type="transmembrane region" description="Helical" evidence="9">
    <location>
        <begin position="348"/>
        <end position="369"/>
    </location>
</feature>
<dbReference type="PROSITE" id="PS00217">
    <property type="entry name" value="SUGAR_TRANSPORT_2"/>
    <property type="match status" value="1"/>
</dbReference>
<evidence type="ECO:0000256" key="6">
    <source>
        <dbReference type="ARBA" id="ARBA00023136"/>
    </source>
</evidence>
<evidence type="ECO:0000313" key="11">
    <source>
        <dbReference type="EMBL" id="KZO96136.1"/>
    </source>
</evidence>